<protein>
    <submittedName>
        <fullName evidence="1">Uncharacterized protein</fullName>
    </submittedName>
</protein>
<sequence>MLHRARPAHGTGGRAWIDYMLTELLGWDDALVGSGLDEPNMHRAEHDTTGTPSFALLEPGADFKPDAVLPGRLRVAGAEPAVLNLAEDAPCSERCT</sequence>
<comment type="caution">
    <text evidence="1">The sequence shown here is derived from an EMBL/GenBank/DDBJ whole genome shotgun (WGS) entry which is preliminary data.</text>
</comment>
<name>A0ABP3GM72_9ACTN</name>
<dbReference type="EMBL" id="BAAABM010000041">
    <property type="protein sequence ID" value="GAA0349633.1"/>
    <property type="molecule type" value="Genomic_DNA"/>
</dbReference>
<organism evidence="1 2">
    <name type="scientific">Actinoallomurus spadix</name>
    <dbReference type="NCBI Taxonomy" id="79912"/>
    <lineage>
        <taxon>Bacteria</taxon>
        <taxon>Bacillati</taxon>
        <taxon>Actinomycetota</taxon>
        <taxon>Actinomycetes</taxon>
        <taxon>Streptosporangiales</taxon>
        <taxon>Thermomonosporaceae</taxon>
        <taxon>Actinoallomurus</taxon>
    </lineage>
</organism>
<reference evidence="2" key="1">
    <citation type="journal article" date="2019" name="Int. J. Syst. Evol. Microbiol.">
        <title>The Global Catalogue of Microorganisms (GCM) 10K type strain sequencing project: providing services to taxonomists for standard genome sequencing and annotation.</title>
        <authorList>
            <consortium name="The Broad Institute Genomics Platform"/>
            <consortium name="The Broad Institute Genome Sequencing Center for Infectious Disease"/>
            <person name="Wu L."/>
            <person name="Ma J."/>
        </authorList>
    </citation>
    <scope>NUCLEOTIDE SEQUENCE [LARGE SCALE GENOMIC DNA]</scope>
    <source>
        <strain evidence="2">JCM 3146</strain>
    </source>
</reference>
<gene>
    <name evidence="1" type="ORF">GCM10010151_44160</name>
</gene>
<proteinExistence type="predicted"/>
<keyword evidence="2" id="KW-1185">Reference proteome</keyword>
<evidence type="ECO:0000313" key="2">
    <source>
        <dbReference type="Proteomes" id="UP001501822"/>
    </source>
</evidence>
<dbReference type="Proteomes" id="UP001501822">
    <property type="component" value="Unassembled WGS sequence"/>
</dbReference>
<evidence type="ECO:0000313" key="1">
    <source>
        <dbReference type="EMBL" id="GAA0349633.1"/>
    </source>
</evidence>
<accession>A0ABP3GM72</accession>